<organism evidence="1 2">
    <name type="scientific">Ancylobacter novellus</name>
    <name type="common">Thiobacillus novellus</name>
    <dbReference type="NCBI Taxonomy" id="921"/>
    <lineage>
        <taxon>Bacteria</taxon>
        <taxon>Pseudomonadati</taxon>
        <taxon>Pseudomonadota</taxon>
        <taxon>Alphaproteobacteria</taxon>
        <taxon>Hyphomicrobiales</taxon>
        <taxon>Xanthobacteraceae</taxon>
        <taxon>Ancylobacter</taxon>
    </lineage>
</organism>
<accession>A0A2W5QV83</accession>
<dbReference type="Proteomes" id="UP000248887">
    <property type="component" value="Unassembled WGS sequence"/>
</dbReference>
<name>A0A2W5QV83_ANCNO</name>
<evidence type="ECO:0000313" key="2">
    <source>
        <dbReference type="Proteomes" id="UP000248887"/>
    </source>
</evidence>
<proteinExistence type="predicted"/>
<reference evidence="1 2" key="1">
    <citation type="submission" date="2017-08" db="EMBL/GenBank/DDBJ databases">
        <title>Infants hospitalized years apart are colonized by the same room-sourced microbial strains.</title>
        <authorList>
            <person name="Brooks B."/>
            <person name="Olm M.R."/>
            <person name="Firek B.A."/>
            <person name="Baker R."/>
            <person name="Thomas B.C."/>
            <person name="Morowitz M.J."/>
            <person name="Banfield J.F."/>
        </authorList>
    </citation>
    <scope>NUCLEOTIDE SEQUENCE [LARGE SCALE GENOMIC DNA]</scope>
    <source>
        <strain evidence="1">S2_005_001_R2_27</strain>
    </source>
</reference>
<sequence>MSVVTLYRGEIAPEVVLEIPGAVFDGSVIDLEIAGQPIGAAPVTFFLSTEDGLDLVGSNLLRFYPSPEMIESLPLGQNTAGDVFRHIEGRREKIGSCTIEVLGAGKYKGATQLVVLGPVLQGPPPWVHRGPWAPGTYPAKSSTSHNGSTWLTLVETDDEPGVGADWEVLLNGTGAAADRAAAAASAAAAGTAAGIATGAAGTAVGAAEMTAQDRVATGEDRVATGQDRAAVGTDKAAVEAYYNKIVAAPKTIAAATYTLLLDDIGRVLRFTNAAGCVLTLPAAIAAVPGWWVPLRRTAGPVTWMAEVGSAIKPDSAVTAGISGQWTTVTLSVDSAGVWLIEGVLT</sequence>
<protein>
    <submittedName>
        <fullName evidence="1">Uncharacterized protein</fullName>
    </submittedName>
</protein>
<gene>
    <name evidence="1" type="ORF">DI549_10745</name>
</gene>
<comment type="caution">
    <text evidence="1">The sequence shown here is derived from an EMBL/GenBank/DDBJ whole genome shotgun (WGS) entry which is preliminary data.</text>
</comment>
<evidence type="ECO:0000313" key="1">
    <source>
        <dbReference type="EMBL" id="PZQ82651.1"/>
    </source>
</evidence>
<dbReference type="AlphaFoldDB" id="A0A2W5QV83"/>
<dbReference type="EMBL" id="QFQD01000030">
    <property type="protein sequence ID" value="PZQ82651.1"/>
    <property type="molecule type" value="Genomic_DNA"/>
</dbReference>